<dbReference type="SMART" id="SM00671">
    <property type="entry name" value="SEL1"/>
    <property type="match status" value="5"/>
</dbReference>
<dbReference type="PANTHER" id="PTHR11102">
    <property type="entry name" value="SEL-1-LIKE PROTEIN"/>
    <property type="match status" value="1"/>
</dbReference>
<organism evidence="1 2">
    <name type="scientific">Pelistega suis</name>
    <dbReference type="NCBI Taxonomy" id="1631957"/>
    <lineage>
        <taxon>Bacteria</taxon>
        <taxon>Pseudomonadati</taxon>
        <taxon>Pseudomonadota</taxon>
        <taxon>Betaproteobacteria</taxon>
        <taxon>Burkholderiales</taxon>
        <taxon>Alcaligenaceae</taxon>
        <taxon>Pelistega</taxon>
    </lineage>
</organism>
<dbReference type="InterPro" id="IPR011990">
    <property type="entry name" value="TPR-like_helical_dom_sf"/>
</dbReference>
<evidence type="ECO:0000313" key="1">
    <source>
        <dbReference type="EMBL" id="NOL51590.1"/>
    </source>
</evidence>
<reference evidence="1 2" key="1">
    <citation type="submission" date="2020-05" db="EMBL/GenBank/DDBJ databases">
        <authorList>
            <person name="Niu N."/>
        </authorList>
    </citation>
    <scope>NUCLEOTIDE SEQUENCE [LARGE SCALE GENOMIC DNA]</scope>
    <source>
        <strain evidence="1 2">3340-03</strain>
    </source>
</reference>
<keyword evidence="2" id="KW-1185">Reference proteome</keyword>
<dbReference type="EMBL" id="JABGBN010000002">
    <property type="protein sequence ID" value="NOL51590.1"/>
    <property type="molecule type" value="Genomic_DNA"/>
</dbReference>
<evidence type="ECO:0000313" key="2">
    <source>
        <dbReference type="Proteomes" id="UP000537862"/>
    </source>
</evidence>
<dbReference type="Gene3D" id="1.25.40.10">
    <property type="entry name" value="Tetratricopeptide repeat domain"/>
    <property type="match status" value="1"/>
</dbReference>
<dbReference type="InterPro" id="IPR050767">
    <property type="entry name" value="Sel1_AlgK"/>
</dbReference>
<accession>A0A849P2A8</accession>
<sequence length="223" mass="25899">MKKLYQQFMQFILAKPDGPEALDMAMENLMEKAQSGDANAEYEIGRRYFVGEYYHQDIPAGLRWLELAAKQHHIEAQSLLCQYYYPRLNIYPNYTEAVINWSAQAAHRQDIESLAIWGEILITGLGSQTASADCIFYLQKAANQHHLRASYLLGTLYLHGKWVAQDLEKARYWIERTAKQDYIPSQQILSDMYRQGIGVSQSTTEADFWQKQWEKSQQTKEST</sequence>
<dbReference type="Proteomes" id="UP000537862">
    <property type="component" value="Unassembled WGS sequence"/>
</dbReference>
<comment type="caution">
    <text evidence="1">The sequence shown here is derived from an EMBL/GenBank/DDBJ whole genome shotgun (WGS) entry which is preliminary data.</text>
</comment>
<name>A0A849P2A8_9BURK</name>
<dbReference type="InterPro" id="IPR006597">
    <property type="entry name" value="Sel1-like"/>
</dbReference>
<dbReference type="AlphaFoldDB" id="A0A849P2A8"/>
<protein>
    <submittedName>
        <fullName evidence="1">Sel1 repeat family protein</fullName>
    </submittedName>
</protein>
<dbReference type="PANTHER" id="PTHR11102:SF160">
    <property type="entry name" value="ERAD-ASSOCIATED E3 UBIQUITIN-PROTEIN LIGASE COMPONENT HRD3"/>
    <property type="match status" value="1"/>
</dbReference>
<dbReference type="SUPFAM" id="SSF81901">
    <property type="entry name" value="HCP-like"/>
    <property type="match status" value="2"/>
</dbReference>
<dbReference type="RefSeq" id="WP_171680253.1">
    <property type="nucleotide sequence ID" value="NZ_JABGBN010000002.1"/>
</dbReference>
<gene>
    <name evidence="1" type="ORF">HKX39_05300</name>
</gene>
<dbReference type="Pfam" id="PF08238">
    <property type="entry name" value="Sel1"/>
    <property type="match status" value="5"/>
</dbReference>
<proteinExistence type="predicted"/>